<organism evidence="1 2">
    <name type="scientific">Gigaspora margarita</name>
    <dbReference type="NCBI Taxonomy" id="4874"/>
    <lineage>
        <taxon>Eukaryota</taxon>
        <taxon>Fungi</taxon>
        <taxon>Fungi incertae sedis</taxon>
        <taxon>Mucoromycota</taxon>
        <taxon>Glomeromycotina</taxon>
        <taxon>Glomeromycetes</taxon>
        <taxon>Diversisporales</taxon>
        <taxon>Gigasporaceae</taxon>
        <taxon>Gigaspora</taxon>
    </lineage>
</organism>
<proteinExistence type="predicted"/>
<dbReference type="Gene3D" id="1.10.510.10">
    <property type="entry name" value="Transferase(Phosphotransferase) domain 1"/>
    <property type="match status" value="1"/>
</dbReference>
<feature type="non-terminal residue" evidence="1">
    <location>
        <position position="1"/>
    </location>
</feature>
<comment type="caution">
    <text evidence="1">The sequence shown here is derived from an EMBL/GenBank/DDBJ whole genome shotgun (WGS) entry which is preliminary data.</text>
</comment>
<accession>A0ABN7VI21</accession>
<evidence type="ECO:0000313" key="1">
    <source>
        <dbReference type="EMBL" id="CAG8774229.1"/>
    </source>
</evidence>
<sequence length="117" mass="13543">EKAVAITPPEYVNIYERSWSSDPDKRPALSEILTELEKLSLSKISKENSDFIYTSKFLSTPKTSQHHVVNIYSMNDYSNIGYDRMDFEIPVIPADVPVDAMEIHRSKRRKIDQESHI</sequence>
<gene>
    <name evidence="1" type="ORF">GMARGA_LOCUS18881</name>
</gene>
<dbReference type="EMBL" id="CAJVQB010015376">
    <property type="protein sequence ID" value="CAG8774229.1"/>
    <property type="molecule type" value="Genomic_DNA"/>
</dbReference>
<keyword evidence="2" id="KW-1185">Reference proteome</keyword>
<dbReference type="Proteomes" id="UP000789901">
    <property type="component" value="Unassembled WGS sequence"/>
</dbReference>
<protein>
    <submittedName>
        <fullName evidence="1">25207_t:CDS:1</fullName>
    </submittedName>
</protein>
<name>A0ABN7VI21_GIGMA</name>
<reference evidence="1 2" key="1">
    <citation type="submission" date="2021-06" db="EMBL/GenBank/DDBJ databases">
        <authorList>
            <person name="Kallberg Y."/>
            <person name="Tangrot J."/>
            <person name="Rosling A."/>
        </authorList>
    </citation>
    <scope>NUCLEOTIDE SEQUENCE [LARGE SCALE GENOMIC DNA]</scope>
    <source>
        <strain evidence="1 2">120-4 pot B 10/14</strain>
    </source>
</reference>
<evidence type="ECO:0000313" key="2">
    <source>
        <dbReference type="Proteomes" id="UP000789901"/>
    </source>
</evidence>